<reference evidence="3 4" key="1">
    <citation type="journal article" date="2019" name="Phytopathology">
        <title>A Novel Group of Rhizobium tumorigenes-Like Agrobacteria Associated with Crown Gall Disease of Rhododendron and Blueberry.</title>
        <authorList>
            <person name="Kuzmanovic N."/>
            <person name="Behrens P."/>
            <person name="Idczak E."/>
            <person name="Wagner S."/>
            <person name="Gotz M."/>
            <person name="Sproer C."/>
            <person name="Bunk B."/>
            <person name="Overmann J."/>
            <person name="Smalla K."/>
        </authorList>
    </citation>
    <scope>NUCLEOTIDE SEQUENCE [LARGE SCALE GENOMIC DNA]</scope>
    <source>
        <strain evidence="4">rho-6.2</strain>
    </source>
</reference>
<accession>A0ABY8INM5</accession>
<proteinExistence type="predicted"/>
<dbReference type="CDD" id="cd00093">
    <property type="entry name" value="HTH_XRE"/>
    <property type="match status" value="1"/>
</dbReference>
<reference evidence="3 4" key="2">
    <citation type="journal article" date="2023" name="MicrobiologyOpen">
        <title>Genomics of the tumorigenes clade of the family Rhizobiaceae and description of Rhizobium rhododendri sp. nov.</title>
        <authorList>
            <person name="Kuzmanovic N."/>
            <person name="diCenzo G.C."/>
            <person name="Bunk B."/>
            <person name="Sproeer C."/>
            <person name="Fruehling A."/>
            <person name="Neumann-Schaal M."/>
            <person name="Overmann J."/>
            <person name="Smalla K."/>
        </authorList>
    </citation>
    <scope>NUCLEOTIDE SEQUENCE [LARGE SCALE GENOMIC DNA]</scope>
    <source>
        <strain evidence="4">rho-6.2</strain>
        <plasmid evidence="3 4">unnamed1</plasmid>
    </source>
</reference>
<dbReference type="InterPro" id="IPR010982">
    <property type="entry name" value="Lambda_DNA-bd_dom_sf"/>
</dbReference>
<keyword evidence="1" id="KW-0238">DNA-binding</keyword>
<geneLocation type="plasmid" evidence="3 4">
    <name>unnamed1</name>
</geneLocation>
<keyword evidence="3" id="KW-0614">Plasmid</keyword>
<feature type="domain" description="HTH cro/C1-type" evidence="2">
    <location>
        <begin position="19"/>
        <end position="73"/>
    </location>
</feature>
<dbReference type="Pfam" id="PF01381">
    <property type="entry name" value="HTH_3"/>
    <property type="match status" value="1"/>
</dbReference>
<dbReference type="EMBL" id="CP117268">
    <property type="protein sequence ID" value="WFS25035.1"/>
    <property type="molecule type" value="Genomic_DNA"/>
</dbReference>
<dbReference type="PANTHER" id="PTHR46558:SF3">
    <property type="entry name" value="TRANSCRIPTIONAL REGULATOR"/>
    <property type="match status" value="1"/>
</dbReference>
<name>A0ABY8INM5_9HYPH</name>
<gene>
    <name evidence="3" type="ORF">PR018_22370</name>
</gene>
<sequence length="137" mass="15277">MTASSKQPDPVDIEVGRRIKLQRRIKGMSQTVLADGLFVTFQQVQKYEKGSNRVSASRMSNIARILEVPVSYFFEGNEQQPDHDDGDAISPLRDLTQFVATIEGSNLNRAFSSIRSSEIRKRIIGLVAALAKDHAED</sequence>
<dbReference type="Gene3D" id="1.10.260.40">
    <property type="entry name" value="lambda repressor-like DNA-binding domains"/>
    <property type="match status" value="1"/>
</dbReference>
<protein>
    <submittedName>
        <fullName evidence="3">Helix-turn-helix transcriptional regulator</fullName>
    </submittedName>
</protein>
<dbReference type="PROSITE" id="PS50943">
    <property type="entry name" value="HTH_CROC1"/>
    <property type="match status" value="1"/>
</dbReference>
<dbReference type="SMART" id="SM00530">
    <property type="entry name" value="HTH_XRE"/>
    <property type="match status" value="1"/>
</dbReference>
<keyword evidence="4" id="KW-1185">Reference proteome</keyword>
<dbReference type="RefSeq" id="WP_224129640.1">
    <property type="nucleotide sequence ID" value="NZ_CP117268.1"/>
</dbReference>
<evidence type="ECO:0000259" key="2">
    <source>
        <dbReference type="PROSITE" id="PS50943"/>
    </source>
</evidence>
<evidence type="ECO:0000313" key="3">
    <source>
        <dbReference type="EMBL" id="WFS25035.1"/>
    </source>
</evidence>
<evidence type="ECO:0000313" key="4">
    <source>
        <dbReference type="Proteomes" id="UP000318939"/>
    </source>
</evidence>
<dbReference type="Proteomes" id="UP000318939">
    <property type="component" value="Plasmid unnamed1"/>
</dbReference>
<dbReference type="PANTHER" id="PTHR46558">
    <property type="entry name" value="TRACRIPTIONAL REGULATORY PROTEIN-RELATED-RELATED"/>
    <property type="match status" value="1"/>
</dbReference>
<dbReference type="SUPFAM" id="SSF47413">
    <property type="entry name" value="lambda repressor-like DNA-binding domains"/>
    <property type="match status" value="1"/>
</dbReference>
<organism evidence="3 4">
    <name type="scientific">Rhizobium rhododendri</name>
    <dbReference type="NCBI Taxonomy" id="2506430"/>
    <lineage>
        <taxon>Bacteria</taxon>
        <taxon>Pseudomonadati</taxon>
        <taxon>Pseudomonadota</taxon>
        <taxon>Alphaproteobacteria</taxon>
        <taxon>Hyphomicrobiales</taxon>
        <taxon>Rhizobiaceae</taxon>
        <taxon>Rhizobium/Agrobacterium group</taxon>
        <taxon>Rhizobium</taxon>
    </lineage>
</organism>
<dbReference type="InterPro" id="IPR001387">
    <property type="entry name" value="Cro/C1-type_HTH"/>
</dbReference>
<evidence type="ECO:0000256" key="1">
    <source>
        <dbReference type="ARBA" id="ARBA00023125"/>
    </source>
</evidence>